<dbReference type="Pfam" id="PF00571">
    <property type="entry name" value="CBS"/>
    <property type="match status" value="4"/>
</dbReference>
<dbReference type="InterPro" id="IPR046342">
    <property type="entry name" value="CBS_dom_sf"/>
</dbReference>
<feature type="domain" description="PB1" evidence="6">
    <location>
        <begin position="453"/>
        <end position="544"/>
    </location>
</feature>
<sequence>MHRARDAYQKDLSYETGYDVNPSILEIRKRQSKKDDAIRRKIENELSKKRPTAARMHPSRKADSKTVLSLSPSPPLTVQSGITVSEASQLMAAKREDCVLVVDDDQHLIGIFTAKDLAFRVVGMDMDPRNLLIEDIMTENPLCARNDTSATDALDLMVHKGFRHLPVCDEDGNVSGILDITKCFHEAMKKVERAYTSSRQLYDALEGVQTEWGQIQQPEQIIQYVETLRQKMSGPNLASALDGSTPITVNIRTNVRDAAFLMRENHTTAVLVMDQMNISGIFTSKDIVLRVIAPGLDPANCSVVRVMTPHPDCAPMDMSVQEALKKMDEGHYLNLPVLDQESQVIGMVDVMKLTYLILEQIKSISSSDGEGPIWNKFWNTLGDGDTESVLSENQLSTSQNYQSLSFTPLSNNQQDLQSLSPDLLGAKLPQKNEWISPVEKHVFSGKNSPLLSQIPFVFKFKSPYGKTHRIQLVPQVGYASLRLAIIERLRSELDKLGGSDNLAISFIDDDGDAVSMTTDDDMLHAVELAHKNAEDKVNLIIHHLNDPVVIQTPADLPSAIQNHDQKNSQHKSHRSTGYFLSISLVLCVATIAVVYRYIRK</sequence>
<protein>
    <recommendedName>
        <fullName evidence="9">CBS domain-containing protein</fullName>
    </recommendedName>
</protein>
<evidence type="ECO:0000313" key="7">
    <source>
        <dbReference type="EMBL" id="KTW29037.1"/>
    </source>
</evidence>
<evidence type="ECO:0000259" key="5">
    <source>
        <dbReference type="PROSITE" id="PS51371"/>
    </source>
</evidence>
<reference evidence="8" key="1">
    <citation type="journal article" date="2016" name="Nat. Commun.">
        <title>Genome analysis of three Pneumocystis species reveals adaptation mechanisms to life exclusively in mammalian hosts.</title>
        <authorList>
            <person name="Ma L."/>
            <person name="Chen Z."/>
            <person name="Huang D.W."/>
            <person name="Kutty G."/>
            <person name="Ishihara M."/>
            <person name="Wang H."/>
            <person name="Abouelleil A."/>
            <person name="Bishop L."/>
            <person name="Davey E."/>
            <person name="Deng R."/>
            <person name="Deng X."/>
            <person name="Fan L."/>
            <person name="Fantoni G."/>
            <person name="Fitzgerald M."/>
            <person name="Gogineni E."/>
            <person name="Goldberg J.M."/>
            <person name="Handley G."/>
            <person name="Hu X."/>
            <person name="Huber C."/>
            <person name="Jiao X."/>
            <person name="Jones K."/>
            <person name="Levin J.Z."/>
            <person name="Liu Y."/>
            <person name="Macdonald P."/>
            <person name="Melnikov A."/>
            <person name="Raley C."/>
            <person name="Sassi M."/>
            <person name="Sherman B.T."/>
            <person name="Song X."/>
            <person name="Sykes S."/>
            <person name="Tran B."/>
            <person name="Walsh L."/>
            <person name="Xia Y."/>
            <person name="Yang J."/>
            <person name="Young S."/>
            <person name="Zeng Q."/>
            <person name="Zheng X."/>
            <person name="Stephens R."/>
            <person name="Nusbaum C."/>
            <person name="Birren B.W."/>
            <person name="Azadi P."/>
            <person name="Lempicki R.A."/>
            <person name="Cuomo C.A."/>
            <person name="Kovacs J.A."/>
        </authorList>
    </citation>
    <scope>NUCLEOTIDE SEQUENCE [LARGE SCALE GENOMIC DNA]</scope>
    <source>
        <strain evidence="8">RU7</strain>
    </source>
</reference>
<dbReference type="Gene3D" id="3.10.580.10">
    <property type="entry name" value="CBS-domain"/>
    <property type="match status" value="2"/>
</dbReference>
<dbReference type="InterPro" id="IPR051462">
    <property type="entry name" value="CBS_domain-containing"/>
</dbReference>
<feature type="domain" description="CBS" evidence="5">
    <location>
        <begin position="241"/>
        <end position="298"/>
    </location>
</feature>
<dbReference type="RefSeq" id="XP_018229146.1">
    <property type="nucleotide sequence ID" value="XM_018374574.1"/>
</dbReference>
<dbReference type="VEuPathDB" id="FungiDB:T551_02311"/>
<dbReference type="Proteomes" id="UP000053447">
    <property type="component" value="Unassembled WGS sequence"/>
</dbReference>
<dbReference type="STRING" id="1408657.A0A0W4ZKX4"/>
<keyword evidence="2" id="KW-0129">CBS domain</keyword>
<dbReference type="EMBL" id="LFWA01000010">
    <property type="protein sequence ID" value="KTW29037.1"/>
    <property type="molecule type" value="Genomic_DNA"/>
</dbReference>
<dbReference type="OrthoDB" id="418595at2759"/>
<dbReference type="InterPro" id="IPR000644">
    <property type="entry name" value="CBS_dom"/>
</dbReference>
<dbReference type="PANTHER" id="PTHR48108">
    <property type="entry name" value="CBS DOMAIN-CONTAINING PROTEIN CBSX2, CHLOROPLASTIC"/>
    <property type="match status" value="1"/>
</dbReference>
<dbReference type="SMART" id="SM00116">
    <property type="entry name" value="CBS"/>
    <property type="match status" value="4"/>
</dbReference>
<organism evidence="7 8">
    <name type="scientific">Pneumocystis jirovecii (strain RU7)</name>
    <name type="common">Human pneumocystis pneumonia agent</name>
    <dbReference type="NCBI Taxonomy" id="1408657"/>
    <lineage>
        <taxon>Eukaryota</taxon>
        <taxon>Fungi</taxon>
        <taxon>Dikarya</taxon>
        <taxon>Ascomycota</taxon>
        <taxon>Taphrinomycotina</taxon>
        <taxon>Pneumocystomycetes</taxon>
        <taxon>Pneumocystaceae</taxon>
        <taxon>Pneumocystis</taxon>
    </lineage>
</organism>
<feature type="compositionally biased region" description="Basic and acidic residues" evidence="3">
    <location>
        <begin position="29"/>
        <end position="48"/>
    </location>
</feature>
<keyword evidence="4" id="KW-0472">Membrane</keyword>
<accession>A0A0W4ZKX4</accession>
<dbReference type="CDD" id="cd17782">
    <property type="entry name" value="CBS_pair_MUG70_2"/>
    <property type="match status" value="1"/>
</dbReference>
<feature type="domain" description="CBS" evidence="5">
    <location>
        <begin position="307"/>
        <end position="363"/>
    </location>
</feature>
<dbReference type="Gene3D" id="3.10.20.90">
    <property type="entry name" value="Phosphatidylinositol 3-kinase Catalytic Subunit, Chain A, domain 1"/>
    <property type="match status" value="1"/>
</dbReference>
<evidence type="ECO:0000256" key="4">
    <source>
        <dbReference type="SAM" id="Phobius"/>
    </source>
</evidence>
<evidence type="ECO:0000256" key="1">
    <source>
        <dbReference type="ARBA" id="ARBA00022737"/>
    </source>
</evidence>
<dbReference type="AlphaFoldDB" id="A0A0W4ZKX4"/>
<evidence type="ECO:0000313" key="8">
    <source>
        <dbReference type="Proteomes" id="UP000053447"/>
    </source>
</evidence>
<dbReference type="SUPFAM" id="SSF54277">
    <property type="entry name" value="CAD &amp; PB1 domains"/>
    <property type="match status" value="1"/>
</dbReference>
<dbReference type="CDD" id="cd17781">
    <property type="entry name" value="CBS_pair_MUG70_1"/>
    <property type="match status" value="1"/>
</dbReference>
<dbReference type="PROSITE" id="PS51745">
    <property type="entry name" value="PB1"/>
    <property type="match status" value="1"/>
</dbReference>
<proteinExistence type="predicted"/>
<keyword evidence="4" id="KW-1133">Transmembrane helix</keyword>
<dbReference type="PANTHER" id="PTHR48108:SF26">
    <property type="entry name" value="CBS DOMAIN-CONTAINING PROTEIN DDB_G0289609"/>
    <property type="match status" value="1"/>
</dbReference>
<feature type="domain" description="CBS" evidence="5">
    <location>
        <begin position="70"/>
        <end position="131"/>
    </location>
</feature>
<keyword evidence="1" id="KW-0677">Repeat</keyword>
<evidence type="ECO:0008006" key="9">
    <source>
        <dbReference type="Google" id="ProtNLM"/>
    </source>
</evidence>
<evidence type="ECO:0000256" key="3">
    <source>
        <dbReference type="SAM" id="MobiDB-lite"/>
    </source>
</evidence>
<evidence type="ECO:0000256" key="2">
    <source>
        <dbReference type="PROSITE-ProRule" id="PRU00703"/>
    </source>
</evidence>
<dbReference type="GeneID" id="28940829"/>
<feature type="transmembrane region" description="Helical" evidence="4">
    <location>
        <begin position="578"/>
        <end position="598"/>
    </location>
</feature>
<feature type="domain" description="CBS" evidence="5">
    <location>
        <begin position="137"/>
        <end position="193"/>
    </location>
</feature>
<keyword evidence="4" id="KW-0812">Transmembrane</keyword>
<name>A0A0W4ZKX4_PNEJ7</name>
<dbReference type="InterPro" id="IPR000270">
    <property type="entry name" value="PB1_dom"/>
</dbReference>
<keyword evidence="8" id="KW-1185">Reference proteome</keyword>
<feature type="region of interest" description="Disordered" evidence="3">
    <location>
        <begin position="29"/>
        <end position="72"/>
    </location>
</feature>
<dbReference type="PROSITE" id="PS51371">
    <property type="entry name" value="CBS"/>
    <property type="match status" value="4"/>
</dbReference>
<dbReference type="SMART" id="SM00666">
    <property type="entry name" value="PB1"/>
    <property type="match status" value="1"/>
</dbReference>
<dbReference type="InterPro" id="IPR053793">
    <property type="entry name" value="PB1-like"/>
</dbReference>
<comment type="caution">
    <text evidence="7">The sequence shown here is derived from an EMBL/GenBank/DDBJ whole genome shotgun (WGS) entry which is preliminary data.</text>
</comment>
<evidence type="ECO:0000259" key="6">
    <source>
        <dbReference type="PROSITE" id="PS51745"/>
    </source>
</evidence>
<gene>
    <name evidence="7" type="ORF">T551_02311</name>
</gene>
<dbReference type="SUPFAM" id="SSF54631">
    <property type="entry name" value="CBS-domain pair"/>
    <property type="match status" value="2"/>
</dbReference>
<dbReference type="Pfam" id="PF00564">
    <property type="entry name" value="PB1"/>
    <property type="match status" value="1"/>
</dbReference>